<reference evidence="1 2" key="1">
    <citation type="journal article" date="2023" name="Plants (Basel)">
        <title>Bridging the Gap: Combining Genomics and Transcriptomics Approaches to Understand Stylosanthes scabra, an Orphan Legume from the Brazilian Caatinga.</title>
        <authorList>
            <person name="Ferreira-Neto J.R.C."/>
            <person name="da Silva M.D."/>
            <person name="Binneck E."/>
            <person name="de Melo N.F."/>
            <person name="da Silva R.H."/>
            <person name="de Melo A.L.T.M."/>
            <person name="Pandolfi V."/>
            <person name="Bustamante F.O."/>
            <person name="Brasileiro-Vidal A.C."/>
            <person name="Benko-Iseppon A.M."/>
        </authorList>
    </citation>
    <scope>NUCLEOTIDE SEQUENCE [LARGE SCALE GENOMIC DNA]</scope>
    <source>
        <tissue evidence="1">Leaves</tissue>
    </source>
</reference>
<evidence type="ECO:0000313" key="1">
    <source>
        <dbReference type="EMBL" id="MED6143464.1"/>
    </source>
</evidence>
<gene>
    <name evidence="1" type="ORF">PIB30_006416</name>
</gene>
<keyword evidence="2" id="KW-1185">Reference proteome</keyword>
<name>A0ABU6T529_9FABA</name>
<sequence length="66" mass="7479">MGQNAFTWQPYGGIHLLVDLYAQQELISTVSPLLSFECVEWHSADRVSRQCFIESHIALHHTGNVP</sequence>
<proteinExistence type="predicted"/>
<organism evidence="1 2">
    <name type="scientific">Stylosanthes scabra</name>
    <dbReference type="NCBI Taxonomy" id="79078"/>
    <lineage>
        <taxon>Eukaryota</taxon>
        <taxon>Viridiplantae</taxon>
        <taxon>Streptophyta</taxon>
        <taxon>Embryophyta</taxon>
        <taxon>Tracheophyta</taxon>
        <taxon>Spermatophyta</taxon>
        <taxon>Magnoliopsida</taxon>
        <taxon>eudicotyledons</taxon>
        <taxon>Gunneridae</taxon>
        <taxon>Pentapetalae</taxon>
        <taxon>rosids</taxon>
        <taxon>fabids</taxon>
        <taxon>Fabales</taxon>
        <taxon>Fabaceae</taxon>
        <taxon>Papilionoideae</taxon>
        <taxon>50 kb inversion clade</taxon>
        <taxon>dalbergioids sensu lato</taxon>
        <taxon>Dalbergieae</taxon>
        <taxon>Pterocarpus clade</taxon>
        <taxon>Stylosanthes</taxon>
    </lineage>
</organism>
<dbReference type="EMBL" id="JASCZI010090634">
    <property type="protein sequence ID" value="MED6143464.1"/>
    <property type="molecule type" value="Genomic_DNA"/>
</dbReference>
<accession>A0ABU6T529</accession>
<protein>
    <submittedName>
        <fullName evidence="1">Uncharacterized protein</fullName>
    </submittedName>
</protein>
<evidence type="ECO:0000313" key="2">
    <source>
        <dbReference type="Proteomes" id="UP001341840"/>
    </source>
</evidence>
<comment type="caution">
    <text evidence="1">The sequence shown here is derived from an EMBL/GenBank/DDBJ whole genome shotgun (WGS) entry which is preliminary data.</text>
</comment>
<dbReference type="Proteomes" id="UP001341840">
    <property type="component" value="Unassembled WGS sequence"/>
</dbReference>